<gene>
    <name evidence="8" type="ORF">GWK08_09200</name>
</gene>
<dbReference type="InterPro" id="IPR007627">
    <property type="entry name" value="RNA_pol_sigma70_r2"/>
</dbReference>
<evidence type="ECO:0000256" key="2">
    <source>
        <dbReference type="ARBA" id="ARBA00023015"/>
    </source>
</evidence>
<sequence>MKTLSDEDLMHEVSRGNLDTMSFLFERYHMRVFNFLYKMCGDRDLSEDLTQDVFYKVIKYKDSYNGGKFSSWVYTIARNGLSNYYRTRKEDNSKLEEVMYKLGEEYIEEESGEEIAHLHRMINKLKPNDKELLVLNKLQGIRYEELAEITGNTAGAVKVKVHRAVKKLKEFYFQKI</sequence>
<dbReference type="PANTHER" id="PTHR43133">
    <property type="entry name" value="RNA POLYMERASE ECF-TYPE SIGMA FACTO"/>
    <property type="match status" value="1"/>
</dbReference>
<feature type="domain" description="RNA polymerase sigma-70 region 2" evidence="6">
    <location>
        <begin position="24"/>
        <end position="89"/>
    </location>
</feature>
<dbReference type="RefSeq" id="WP_163606663.1">
    <property type="nucleotide sequence ID" value="NZ_JAABOO010000002.1"/>
</dbReference>
<dbReference type="GO" id="GO:0006352">
    <property type="term" value="P:DNA-templated transcription initiation"/>
    <property type="evidence" value="ECO:0007669"/>
    <property type="project" value="InterPro"/>
</dbReference>
<dbReference type="EMBL" id="JAABOO010000002">
    <property type="protein sequence ID" value="NER13612.1"/>
    <property type="molecule type" value="Genomic_DNA"/>
</dbReference>
<comment type="similarity">
    <text evidence="1">Belongs to the sigma-70 factor family. ECF subfamily.</text>
</comment>
<dbReference type="InterPro" id="IPR013249">
    <property type="entry name" value="RNA_pol_sigma70_r4_t2"/>
</dbReference>
<keyword evidence="9" id="KW-1185">Reference proteome</keyword>
<reference evidence="8 9" key="1">
    <citation type="submission" date="2020-01" db="EMBL/GenBank/DDBJ databases">
        <title>Leptobacterium flavescens.</title>
        <authorList>
            <person name="Wang G."/>
        </authorList>
    </citation>
    <scope>NUCLEOTIDE SEQUENCE [LARGE SCALE GENOMIC DNA]</scope>
    <source>
        <strain evidence="8 9">KCTC 22160</strain>
    </source>
</reference>
<protein>
    <submittedName>
        <fullName evidence="8">Sigma-70 family RNA polymerase sigma factor</fullName>
    </submittedName>
</protein>
<dbReference type="Pfam" id="PF08281">
    <property type="entry name" value="Sigma70_r4_2"/>
    <property type="match status" value="1"/>
</dbReference>
<evidence type="ECO:0000259" key="7">
    <source>
        <dbReference type="Pfam" id="PF08281"/>
    </source>
</evidence>
<evidence type="ECO:0000256" key="5">
    <source>
        <dbReference type="ARBA" id="ARBA00023163"/>
    </source>
</evidence>
<dbReference type="PANTHER" id="PTHR43133:SF8">
    <property type="entry name" value="RNA POLYMERASE SIGMA FACTOR HI_1459-RELATED"/>
    <property type="match status" value="1"/>
</dbReference>
<evidence type="ECO:0000256" key="4">
    <source>
        <dbReference type="ARBA" id="ARBA00023125"/>
    </source>
</evidence>
<evidence type="ECO:0000313" key="8">
    <source>
        <dbReference type="EMBL" id="NER13612.1"/>
    </source>
</evidence>
<comment type="caution">
    <text evidence="8">The sequence shown here is derived from an EMBL/GenBank/DDBJ whole genome shotgun (WGS) entry which is preliminary data.</text>
</comment>
<evidence type="ECO:0000259" key="6">
    <source>
        <dbReference type="Pfam" id="PF04542"/>
    </source>
</evidence>
<dbReference type="Gene3D" id="1.10.10.10">
    <property type="entry name" value="Winged helix-like DNA-binding domain superfamily/Winged helix DNA-binding domain"/>
    <property type="match status" value="1"/>
</dbReference>
<dbReference type="InterPro" id="IPR039425">
    <property type="entry name" value="RNA_pol_sigma-70-like"/>
</dbReference>
<dbReference type="GO" id="GO:0016987">
    <property type="term" value="F:sigma factor activity"/>
    <property type="evidence" value="ECO:0007669"/>
    <property type="project" value="UniProtKB-KW"/>
</dbReference>
<dbReference type="SUPFAM" id="SSF88946">
    <property type="entry name" value="Sigma2 domain of RNA polymerase sigma factors"/>
    <property type="match status" value="1"/>
</dbReference>
<feature type="domain" description="RNA polymerase sigma factor 70 region 4 type 2" evidence="7">
    <location>
        <begin position="118"/>
        <end position="168"/>
    </location>
</feature>
<dbReference type="Pfam" id="PF04542">
    <property type="entry name" value="Sigma70_r2"/>
    <property type="match status" value="1"/>
</dbReference>
<dbReference type="GO" id="GO:0003677">
    <property type="term" value="F:DNA binding"/>
    <property type="evidence" value="ECO:0007669"/>
    <property type="project" value="UniProtKB-KW"/>
</dbReference>
<dbReference type="InterPro" id="IPR036388">
    <property type="entry name" value="WH-like_DNA-bd_sf"/>
</dbReference>
<dbReference type="Gene3D" id="1.10.1740.10">
    <property type="match status" value="1"/>
</dbReference>
<accession>A0A6P0UM20</accession>
<organism evidence="8 9">
    <name type="scientific">Leptobacterium flavescens</name>
    <dbReference type="NCBI Taxonomy" id="472055"/>
    <lineage>
        <taxon>Bacteria</taxon>
        <taxon>Pseudomonadati</taxon>
        <taxon>Bacteroidota</taxon>
        <taxon>Flavobacteriia</taxon>
        <taxon>Flavobacteriales</taxon>
        <taxon>Flavobacteriaceae</taxon>
        <taxon>Leptobacterium</taxon>
    </lineage>
</organism>
<dbReference type="InterPro" id="IPR013325">
    <property type="entry name" value="RNA_pol_sigma_r2"/>
</dbReference>
<dbReference type="InterPro" id="IPR013324">
    <property type="entry name" value="RNA_pol_sigma_r3/r4-like"/>
</dbReference>
<keyword evidence="5" id="KW-0804">Transcription</keyword>
<keyword evidence="3" id="KW-0731">Sigma factor</keyword>
<dbReference type="AlphaFoldDB" id="A0A6P0UM20"/>
<dbReference type="InterPro" id="IPR014284">
    <property type="entry name" value="RNA_pol_sigma-70_dom"/>
</dbReference>
<evidence type="ECO:0000256" key="3">
    <source>
        <dbReference type="ARBA" id="ARBA00023082"/>
    </source>
</evidence>
<keyword evidence="4" id="KW-0238">DNA-binding</keyword>
<dbReference type="NCBIfam" id="TIGR02937">
    <property type="entry name" value="sigma70-ECF"/>
    <property type="match status" value="1"/>
</dbReference>
<evidence type="ECO:0000256" key="1">
    <source>
        <dbReference type="ARBA" id="ARBA00010641"/>
    </source>
</evidence>
<evidence type="ECO:0000313" key="9">
    <source>
        <dbReference type="Proteomes" id="UP000468581"/>
    </source>
</evidence>
<proteinExistence type="inferred from homology"/>
<dbReference type="Proteomes" id="UP000468581">
    <property type="component" value="Unassembled WGS sequence"/>
</dbReference>
<keyword evidence="2" id="KW-0805">Transcription regulation</keyword>
<dbReference type="CDD" id="cd06171">
    <property type="entry name" value="Sigma70_r4"/>
    <property type="match status" value="1"/>
</dbReference>
<dbReference type="SUPFAM" id="SSF88659">
    <property type="entry name" value="Sigma3 and sigma4 domains of RNA polymerase sigma factors"/>
    <property type="match status" value="1"/>
</dbReference>
<name>A0A6P0UM20_9FLAO</name>